<dbReference type="Proteomes" id="UP000184342">
    <property type="component" value="Unassembled WGS sequence"/>
</dbReference>
<evidence type="ECO:0000313" key="3">
    <source>
        <dbReference type="Proteomes" id="UP000184342"/>
    </source>
</evidence>
<feature type="transmembrane region" description="Helical" evidence="1">
    <location>
        <begin position="62"/>
        <end position="86"/>
    </location>
</feature>
<dbReference type="GO" id="GO:0016020">
    <property type="term" value="C:membrane"/>
    <property type="evidence" value="ECO:0007669"/>
    <property type="project" value="InterPro"/>
</dbReference>
<evidence type="ECO:0000256" key="1">
    <source>
        <dbReference type="SAM" id="Phobius"/>
    </source>
</evidence>
<name>A0A1M6DK36_9FIRM</name>
<gene>
    <name evidence="2" type="ORF">SAMN02745691_00732</name>
</gene>
<protein>
    <submittedName>
        <fullName evidence="2">Energy-coupling factor transport system substrate-specific component</fullName>
    </submittedName>
</protein>
<dbReference type="Gene3D" id="1.10.1760.20">
    <property type="match status" value="1"/>
</dbReference>
<keyword evidence="1" id="KW-1133">Transmembrane helix</keyword>
<keyword evidence="1" id="KW-0472">Membrane</keyword>
<dbReference type="RefSeq" id="WP_073993006.1">
    <property type="nucleotide sequence ID" value="NZ_FQYT01000006.1"/>
</dbReference>
<proteinExistence type="predicted"/>
<feature type="transmembrane region" description="Helical" evidence="1">
    <location>
        <begin position="165"/>
        <end position="186"/>
    </location>
</feature>
<dbReference type="AlphaFoldDB" id="A0A1M6DK36"/>
<keyword evidence="1" id="KW-0812">Transmembrane</keyword>
<feature type="transmembrane region" description="Helical" evidence="1">
    <location>
        <begin position="98"/>
        <end position="116"/>
    </location>
</feature>
<dbReference type="STRING" id="1122934.SAMN02745691_00732"/>
<dbReference type="InterPro" id="IPR009825">
    <property type="entry name" value="ECF_substrate-spec-like"/>
</dbReference>
<dbReference type="OrthoDB" id="5198189at2"/>
<evidence type="ECO:0000313" key="2">
    <source>
        <dbReference type="EMBL" id="SHI73409.1"/>
    </source>
</evidence>
<dbReference type="EMBL" id="FQYT01000006">
    <property type="protein sequence ID" value="SHI73409.1"/>
    <property type="molecule type" value="Genomic_DNA"/>
</dbReference>
<accession>A0A1M6DK36</accession>
<dbReference type="Pfam" id="PF07155">
    <property type="entry name" value="ECF-ribofla_trS"/>
    <property type="match status" value="1"/>
</dbReference>
<organism evidence="2 3">
    <name type="scientific">Parasporobacterium paucivorans DSM 15970</name>
    <dbReference type="NCBI Taxonomy" id="1122934"/>
    <lineage>
        <taxon>Bacteria</taxon>
        <taxon>Bacillati</taxon>
        <taxon>Bacillota</taxon>
        <taxon>Clostridia</taxon>
        <taxon>Lachnospirales</taxon>
        <taxon>Lachnospiraceae</taxon>
        <taxon>Parasporobacterium</taxon>
    </lineage>
</organism>
<keyword evidence="3" id="KW-1185">Reference proteome</keyword>
<feature type="transmembrane region" description="Helical" evidence="1">
    <location>
        <begin position="32"/>
        <end position="50"/>
    </location>
</feature>
<feature type="transmembrane region" description="Helical" evidence="1">
    <location>
        <begin position="123"/>
        <end position="145"/>
    </location>
</feature>
<sequence>MSNYILITALIALAICAVFLFAFERKRPSARDILPIVIMCVIASVGRVIFSFLPGIQPVTAIVIIMGVCYGPQTGFVTGALCALISNVFIGHGPWTPWQMLAWGLIGIIGAGIAHFRWGRKTYVLAAYGVLAGFLYSMIMDIWTVSTLASGLTLPIVLSVYGAGLLYNIGHAIGNAVFIVLLYKPLSKKLLRLRSKYGILEKEIK</sequence>
<reference evidence="2 3" key="1">
    <citation type="submission" date="2016-11" db="EMBL/GenBank/DDBJ databases">
        <authorList>
            <person name="Jaros S."/>
            <person name="Januszkiewicz K."/>
            <person name="Wedrychowicz H."/>
        </authorList>
    </citation>
    <scope>NUCLEOTIDE SEQUENCE [LARGE SCALE GENOMIC DNA]</scope>
    <source>
        <strain evidence="2 3">DSM 15970</strain>
    </source>
</reference>